<feature type="region of interest" description="Disordered" evidence="1">
    <location>
        <begin position="1"/>
        <end position="70"/>
    </location>
</feature>
<feature type="compositionally biased region" description="Basic and acidic residues" evidence="1">
    <location>
        <begin position="24"/>
        <end position="35"/>
    </location>
</feature>
<dbReference type="AlphaFoldDB" id="A0A5B7FIH5"/>
<evidence type="ECO:0000313" key="3">
    <source>
        <dbReference type="Proteomes" id="UP000324222"/>
    </source>
</evidence>
<dbReference type="Proteomes" id="UP000324222">
    <property type="component" value="Unassembled WGS sequence"/>
</dbReference>
<feature type="compositionally biased region" description="Basic residues" evidence="1">
    <location>
        <begin position="1"/>
        <end position="10"/>
    </location>
</feature>
<feature type="region of interest" description="Disordered" evidence="1">
    <location>
        <begin position="101"/>
        <end position="127"/>
    </location>
</feature>
<sequence length="148" mass="16852">MPATHSRGRSINHTCSATHHTTKPQRDSQRGEQWHSRKASSLEEGFSFTPCKSRRGHSHLNQQGHRSVGDIEELTRMEKILDEWTPYPSINHIAGSQWHTPRAGLRARGESVTPGEEPVERDRSNTENMLEVEEEIASEIMVVSKEEM</sequence>
<accession>A0A5B7FIH5</accession>
<organism evidence="2 3">
    <name type="scientific">Portunus trituberculatus</name>
    <name type="common">Swimming crab</name>
    <name type="synonym">Neptunus trituberculatus</name>
    <dbReference type="NCBI Taxonomy" id="210409"/>
    <lineage>
        <taxon>Eukaryota</taxon>
        <taxon>Metazoa</taxon>
        <taxon>Ecdysozoa</taxon>
        <taxon>Arthropoda</taxon>
        <taxon>Crustacea</taxon>
        <taxon>Multicrustacea</taxon>
        <taxon>Malacostraca</taxon>
        <taxon>Eumalacostraca</taxon>
        <taxon>Eucarida</taxon>
        <taxon>Decapoda</taxon>
        <taxon>Pleocyemata</taxon>
        <taxon>Brachyura</taxon>
        <taxon>Eubrachyura</taxon>
        <taxon>Portunoidea</taxon>
        <taxon>Portunidae</taxon>
        <taxon>Portuninae</taxon>
        <taxon>Portunus</taxon>
    </lineage>
</organism>
<name>A0A5B7FIH5_PORTR</name>
<gene>
    <name evidence="2" type="ORF">E2C01_038418</name>
</gene>
<evidence type="ECO:0000256" key="1">
    <source>
        <dbReference type="SAM" id="MobiDB-lite"/>
    </source>
</evidence>
<protein>
    <submittedName>
        <fullName evidence="2">Uncharacterized protein</fullName>
    </submittedName>
</protein>
<dbReference type="EMBL" id="VSRR010006413">
    <property type="protein sequence ID" value="MPC44738.1"/>
    <property type="molecule type" value="Genomic_DNA"/>
</dbReference>
<evidence type="ECO:0000313" key="2">
    <source>
        <dbReference type="EMBL" id="MPC44738.1"/>
    </source>
</evidence>
<proteinExistence type="predicted"/>
<keyword evidence="3" id="KW-1185">Reference proteome</keyword>
<comment type="caution">
    <text evidence="2">The sequence shown here is derived from an EMBL/GenBank/DDBJ whole genome shotgun (WGS) entry which is preliminary data.</text>
</comment>
<dbReference type="OrthoDB" id="6367577at2759"/>
<reference evidence="2 3" key="1">
    <citation type="submission" date="2019-05" db="EMBL/GenBank/DDBJ databases">
        <title>Another draft genome of Portunus trituberculatus and its Hox gene families provides insights of decapod evolution.</title>
        <authorList>
            <person name="Jeong J.-H."/>
            <person name="Song I."/>
            <person name="Kim S."/>
            <person name="Choi T."/>
            <person name="Kim D."/>
            <person name="Ryu S."/>
            <person name="Kim W."/>
        </authorList>
    </citation>
    <scope>NUCLEOTIDE SEQUENCE [LARGE SCALE GENOMIC DNA]</scope>
    <source>
        <tissue evidence="2">Muscle</tissue>
    </source>
</reference>